<organism evidence="2 3">
    <name type="scientific">Novipirellula aureliae</name>
    <dbReference type="NCBI Taxonomy" id="2527966"/>
    <lineage>
        <taxon>Bacteria</taxon>
        <taxon>Pseudomonadati</taxon>
        <taxon>Planctomycetota</taxon>
        <taxon>Planctomycetia</taxon>
        <taxon>Pirellulales</taxon>
        <taxon>Pirellulaceae</taxon>
        <taxon>Novipirellula</taxon>
    </lineage>
</organism>
<keyword evidence="1" id="KW-0732">Signal</keyword>
<reference evidence="2 3" key="1">
    <citation type="submission" date="2019-02" db="EMBL/GenBank/DDBJ databases">
        <title>Deep-cultivation of Planctomycetes and their phenomic and genomic characterization uncovers novel biology.</title>
        <authorList>
            <person name="Wiegand S."/>
            <person name="Jogler M."/>
            <person name="Boedeker C."/>
            <person name="Pinto D."/>
            <person name="Vollmers J."/>
            <person name="Rivas-Marin E."/>
            <person name="Kohn T."/>
            <person name="Peeters S.H."/>
            <person name="Heuer A."/>
            <person name="Rast P."/>
            <person name="Oberbeckmann S."/>
            <person name="Bunk B."/>
            <person name="Jeske O."/>
            <person name="Meyerdierks A."/>
            <person name="Storesund J.E."/>
            <person name="Kallscheuer N."/>
            <person name="Luecker S."/>
            <person name="Lage O.M."/>
            <person name="Pohl T."/>
            <person name="Merkel B.J."/>
            <person name="Hornburger P."/>
            <person name="Mueller R.-W."/>
            <person name="Bruemmer F."/>
            <person name="Labrenz M."/>
            <person name="Spormann A.M."/>
            <person name="Op Den Camp H."/>
            <person name="Overmann J."/>
            <person name="Amann R."/>
            <person name="Jetten M.S.M."/>
            <person name="Mascher T."/>
            <person name="Medema M.H."/>
            <person name="Devos D.P."/>
            <person name="Kaster A.-K."/>
            <person name="Ovreas L."/>
            <person name="Rohde M."/>
            <person name="Galperin M.Y."/>
            <person name="Jogler C."/>
        </authorList>
    </citation>
    <scope>NUCLEOTIDE SEQUENCE [LARGE SCALE GENOMIC DNA]</scope>
    <source>
        <strain evidence="2 3">Q31b</strain>
    </source>
</reference>
<dbReference type="EMBL" id="SJPY01000010">
    <property type="protein sequence ID" value="TWU35367.1"/>
    <property type="molecule type" value="Genomic_DNA"/>
</dbReference>
<dbReference type="Proteomes" id="UP000315471">
    <property type="component" value="Unassembled WGS sequence"/>
</dbReference>
<proteinExistence type="predicted"/>
<evidence type="ECO:0000313" key="3">
    <source>
        <dbReference type="Proteomes" id="UP000315471"/>
    </source>
</evidence>
<protein>
    <recommendedName>
        <fullName evidence="4">PEP-CTERM protein-sorting domain-containing protein</fullName>
    </recommendedName>
</protein>
<keyword evidence="3" id="KW-1185">Reference proteome</keyword>
<gene>
    <name evidence="2" type="ORF">Q31b_54630</name>
</gene>
<dbReference type="OrthoDB" id="292862at2"/>
<evidence type="ECO:0008006" key="4">
    <source>
        <dbReference type="Google" id="ProtNLM"/>
    </source>
</evidence>
<dbReference type="AlphaFoldDB" id="A0A5C6DHP8"/>
<comment type="caution">
    <text evidence="2">The sequence shown here is derived from an EMBL/GenBank/DDBJ whole genome shotgun (WGS) entry which is preliminary data.</text>
</comment>
<dbReference type="RefSeq" id="WP_146602532.1">
    <property type="nucleotide sequence ID" value="NZ_SJPY01000010.1"/>
</dbReference>
<name>A0A5C6DHP8_9BACT</name>
<evidence type="ECO:0000256" key="1">
    <source>
        <dbReference type="SAM" id="SignalP"/>
    </source>
</evidence>
<sequence length="215" mass="21328" precursor="true">MRNIMCVLTMAFAVAGYVESANAAIILSVSPSTGANSLANNSTGQTIDLFGYSDTGALTDVLGINLAVQIVGPGGVFEGPAGPPSPGGGITFTGISSIWDAAGFNAVASGSLSGINGAIGVTDDDFADATTISGDALSPSYLGRFNIDTTGVVDQFATLEIVAGGSSFVFVGAGTNIPVALSAPYQVTAIPEPASFAICGLVAGGLCLRRRRAVA</sequence>
<accession>A0A5C6DHP8</accession>
<evidence type="ECO:0000313" key="2">
    <source>
        <dbReference type="EMBL" id="TWU35367.1"/>
    </source>
</evidence>
<feature type="chain" id="PRO_5022906546" description="PEP-CTERM protein-sorting domain-containing protein" evidence="1">
    <location>
        <begin position="24"/>
        <end position="215"/>
    </location>
</feature>
<feature type="signal peptide" evidence="1">
    <location>
        <begin position="1"/>
        <end position="23"/>
    </location>
</feature>